<keyword evidence="3" id="KW-1003">Cell membrane</keyword>
<dbReference type="PANTHER" id="PTHR34582:SF6">
    <property type="entry name" value="UPF0702 TRANSMEMBRANE PROTEIN YCAP"/>
    <property type="match status" value="1"/>
</dbReference>
<evidence type="ECO:0000256" key="6">
    <source>
        <dbReference type="ARBA" id="ARBA00023136"/>
    </source>
</evidence>
<evidence type="ECO:0000256" key="4">
    <source>
        <dbReference type="ARBA" id="ARBA00022692"/>
    </source>
</evidence>
<feature type="domain" description="YetF C-terminal" evidence="8">
    <location>
        <begin position="83"/>
        <end position="208"/>
    </location>
</feature>
<keyword evidence="10" id="KW-1185">Reference proteome</keyword>
<evidence type="ECO:0000313" key="10">
    <source>
        <dbReference type="Proteomes" id="UP000281498"/>
    </source>
</evidence>
<sequence>MEMELLIIILRTVVIYVVILIVFRLMGKREIGQLSIVDFVISLMIAELAVMTIENTRVPISHQLVPMFLLMTIQISLAYISLKSQGLRKLIDGKPSVIIRQGKIDEKVMRSQRYNFDDLMLQLRQKDIEYISDVEFALLEPSGDLSVIRKDLNRPEGSEPPFLPLPLIQDGKIQKEHLKEIGKKEEWLVEEMKKLGHDQIGQISFCSINRDRSFFVDLKVKN</sequence>
<dbReference type="AlphaFoldDB" id="A0A3A9KDE8"/>
<organism evidence="9 10">
    <name type="scientific">Salipaludibacillus neizhouensis</name>
    <dbReference type="NCBI Taxonomy" id="885475"/>
    <lineage>
        <taxon>Bacteria</taxon>
        <taxon>Bacillati</taxon>
        <taxon>Bacillota</taxon>
        <taxon>Bacilli</taxon>
        <taxon>Bacillales</taxon>
        <taxon>Bacillaceae</taxon>
    </lineage>
</organism>
<keyword evidence="6 7" id="KW-0472">Membrane</keyword>
<evidence type="ECO:0000256" key="2">
    <source>
        <dbReference type="ARBA" id="ARBA00006448"/>
    </source>
</evidence>
<dbReference type="Gene3D" id="3.30.240.20">
    <property type="entry name" value="bsu07140 like domains"/>
    <property type="match status" value="2"/>
</dbReference>
<evidence type="ECO:0000256" key="5">
    <source>
        <dbReference type="ARBA" id="ARBA00022989"/>
    </source>
</evidence>
<accession>A0A3A9KDE8</accession>
<evidence type="ECO:0000313" key="9">
    <source>
        <dbReference type="EMBL" id="RKL68562.1"/>
    </source>
</evidence>
<dbReference type="OrthoDB" id="1682423at2"/>
<dbReference type="InterPro" id="IPR007353">
    <property type="entry name" value="DUF421"/>
</dbReference>
<dbReference type="Pfam" id="PF04239">
    <property type="entry name" value="DUF421"/>
    <property type="match status" value="1"/>
</dbReference>
<protein>
    <recommendedName>
        <fullName evidence="8">YetF C-terminal domain-containing protein</fullName>
    </recommendedName>
</protein>
<dbReference type="GO" id="GO:0005886">
    <property type="term" value="C:plasma membrane"/>
    <property type="evidence" value="ECO:0007669"/>
    <property type="project" value="UniProtKB-SubCell"/>
</dbReference>
<keyword evidence="4 7" id="KW-0812">Transmembrane</keyword>
<dbReference type="InterPro" id="IPR023090">
    <property type="entry name" value="UPF0702_alpha/beta_dom_sf"/>
</dbReference>
<comment type="similarity">
    <text evidence="2">Belongs to the UPF0702 family.</text>
</comment>
<evidence type="ECO:0000256" key="1">
    <source>
        <dbReference type="ARBA" id="ARBA00004651"/>
    </source>
</evidence>
<name>A0A3A9KDE8_9BACI</name>
<comment type="subcellular location">
    <subcellularLocation>
        <location evidence="1">Cell membrane</location>
        <topology evidence="1">Multi-pass membrane protein</topology>
    </subcellularLocation>
</comment>
<reference evidence="9 10" key="1">
    <citation type="submission" date="2017-10" db="EMBL/GenBank/DDBJ databases">
        <title>Bacillus sp. nov., a halophilic bacterium isolated from a Keqin Lake.</title>
        <authorList>
            <person name="Wang H."/>
        </authorList>
    </citation>
    <scope>NUCLEOTIDE SEQUENCE [LARGE SCALE GENOMIC DNA]</scope>
    <source>
        <strain evidence="9 10">KCTC 13187</strain>
    </source>
</reference>
<dbReference type="PANTHER" id="PTHR34582">
    <property type="entry name" value="UPF0702 TRANSMEMBRANE PROTEIN YCAP"/>
    <property type="match status" value="1"/>
</dbReference>
<feature type="transmembrane region" description="Helical" evidence="7">
    <location>
        <begin position="34"/>
        <end position="53"/>
    </location>
</feature>
<evidence type="ECO:0000256" key="3">
    <source>
        <dbReference type="ARBA" id="ARBA00022475"/>
    </source>
</evidence>
<gene>
    <name evidence="9" type="ORF">CR203_00470</name>
</gene>
<comment type="caution">
    <text evidence="9">The sequence shown here is derived from an EMBL/GenBank/DDBJ whole genome shotgun (WGS) entry which is preliminary data.</text>
</comment>
<feature type="transmembrane region" description="Helical" evidence="7">
    <location>
        <begin position="65"/>
        <end position="82"/>
    </location>
</feature>
<dbReference type="Proteomes" id="UP000281498">
    <property type="component" value="Unassembled WGS sequence"/>
</dbReference>
<dbReference type="EMBL" id="PDOE01000001">
    <property type="protein sequence ID" value="RKL68562.1"/>
    <property type="molecule type" value="Genomic_DNA"/>
</dbReference>
<proteinExistence type="inferred from homology"/>
<evidence type="ECO:0000256" key="7">
    <source>
        <dbReference type="SAM" id="Phobius"/>
    </source>
</evidence>
<feature type="transmembrane region" description="Helical" evidence="7">
    <location>
        <begin position="6"/>
        <end position="27"/>
    </location>
</feature>
<evidence type="ECO:0000259" key="8">
    <source>
        <dbReference type="Pfam" id="PF04239"/>
    </source>
</evidence>
<keyword evidence="5 7" id="KW-1133">Transmembrane helix</keyword>